<name>A0ACB0M9T9_TRIPR</name>
<sequence length="329" mass="37112">MSHLALSYSAAPLCFSHWNIHNSNSITKFSCNSFTPFRHRTVSLCKTRHIDSYFRNNPNVLQKYALRCKEGHDGGYSFTGEDGTIFFNLNDDEDEIEDTGSPWEGAVMYKRNASILHMEYCTTLERLGLGFLSTDVSKNKASVMGLRVTKAVKDYPNGTPVQISVDVTRKRKKLRLDGIIKTVITLSCNRCGMPSAETIFSEFSLLLTEEPPIDEPDTINFVVILGKDKISSRRKSGEDDDDEDALIDLDDQLHFPPEEKQIDISKNIRDRVHLKITLNSVCDSACKGMCLKCGQNFNTGNCSCSKEEIKEESFGPLSNLREQMRLKNL</sequence>
<reference evidence="1" key="1">
    <citation type="submission" date="2023-10" db="EMBL/GenBank/DDBJ databases">
        <authorList>
            <person name="Rodriguez Cubillos JULIANA M."/>
            <person name="De Vega J."/>
        </authorList>
    </citation>
    <scope>NUCLEOTIDE SEQUENCE</scope>
</reference>
<dbReference type="Proteomes" id="UP001177021">
    <property type="component" value="Unassembled WGS sequence"/>
</dbReference>
<evidence type="ECO:0000313" key="2">
    <source>
        <dbReference type="Proteomes" id="UP001177021"/>
    </source>
</evidence>
<comment type="caution">
    <text evidence="1">The sequence shown here is derived from an EMBL/GenBank/DDBJ whole genome shotgun (WGS) entry which is preliminary data.</text>
</comment>
<gene>
    <name evidence="1" type="ORF">MILVUS5_LOCUS39878</name>
</gene>
<evidence type="ECO:0000313" key="1">
    <source>
        <dbReference type="EMBL" id="CAJ2677360.1"/>
    </source>
</evidence>
<keyword evidence="2" id="KW-1185">Reference proteome</keyword>
<organism evidence="1 2">
    <name type="scientific">Trifolium pratense</name>
    <name type="common">Red clover</name>
    <dbReference type="NCBI Taxonomy" id="57577"/>
    <lineage>
        <taxon>Eukaryota</taxon>
        <taxon>Viridiplantae</taxon>
        <taxon>Streptophyta</taxon>
        <taxon>Embryophyta</taxon>
        <taxon>Tracheophyta</taxon>
        <taxon>Spermatophyta</taxon>
        <taxon>Magnoliopsida</taxon>
        <taxon>eudicotyledons</taxon>
        <taxon>Gunneridae</taxon>
        <taxon>Pentapetalae</taxon>
        <taxon>rosids</taxon>
        <taxon>fabids</taxon>
        <taxon>Fabales</taxon>
        <taxon>Fabaceae</taxon>
        <taxon>Papilionoideae</taxon>
        <taxon>50 kb inversion clade</taxon>
        <taxon>NPAAA clade</taxon>
        <taxon>Hologalegina</taxon>
        <taxon>IRL clade</taxon>
        <taxon>Trifolieae</taxon>
        <taxon>Trifolium</taxon>
    </lineage>
</organism>
<accession>A0ACB0M9T9</accession>
<proteinExistence type="predicted"/>
<protein>
    <submittedName>
        <fullName evidence="1">Uncharacterized protein</fullName>
    </submittedName>
</protein>
<dbReference type="EMBL" id="CASHSV030000823">
    <property type="protein sequence ID" value="CAJ2677360.1"/>
    <property type="molecule type" value="Genomic_DNA"/>
</dbReference>